<dbReference type="PANTHER" id="PTHR10566">
    <property type="entry name" value="CHAPERONE-ACTIVITY OF BC1 COMPLEX CABC1 -RELATED"/>
    <property type="match status" value="1"/>
</dbReference>
<dbReference type="SUPFAM" id="SSF56112">
    <property type="entry name" value="Protein kinase-like (PK-like)"/>
    <property type="match status" value="1"/>
</dbReference>
<name>J3JE71_9EURY</name>
<feature type="compositionally biased region" description="Basic and acidic residues" evidence="2">
    <location>
        <begin position="18"/>
        <end position="33"/>
    </location>
</feature>
<dbReference type="InterPro" id="IPR011009">
    <property type="entry name" value="Kinase-like_dom_sf"/>
</dbReference>
<evidence type="ECO:0000313" key="5">
    <source>
        <dbReference type="EMBL" id="EJN58104.1"/>
    </source>
</evidence>
<dbReference type="eggNOG" id="arCOG01189">
    <property type="taxonomic scope" value="Archaea"/>
</dbReference>
<evidence type="ECO:0000256" key="1">
    <source>
        <dbReference type="ARBA" id="ARBA00009670"/>
    </source>
</evidence>
<proteinExistence type="inferred from homology"/>
<accession>J3JE71</accession>
<dbReference type="Proteomes" id="UP000007813">
    <property type="component" value="Unassembled WGS sequence"/>
</dbReference>
<dbReference type="InterPro" id="IPR050154">
    <property type="entry name" value="UbiB_kinase"/>
</dbReference>
<dbReference type="Pfam" id="PF03109">
    <property type="entry name" value="ABC1"/>
    <property type="match status" value="1"/>
</dbReference>
<evidence type="ECO:0000256" key="3">
    <source>
        <dbReference type="SAM" id="Phobius"/>
    </source>
</evidence>
<comment type="caution">
    <text evidence="5">The sequence shown here is derived from an EMBL/GenBank/DDBJ whole genome shotgun (WGS) entry which is preliminary data.</text>
</comment>
<dbReference type="InterPro" id="IPR004147">
    <property type="entry name" value="ABC1_dom"/>
</dbReference>
<evidence type="ECO:0000259" key="4">
    <source>
        <dbReference type="Pfam" id="PF03109"/>
    </source>
</evidence>
<dbReference type="PATRIC" id="fig|1210908.3.peg.3354"/>
<feature type="transmembrane region" description="Helical" evidence="3">
    <location>
        <begin position="43"/>
        <end position="62"/>
    </location>
</feature>
<feature type="transmembrane region" description="Helical" evidence="3">
    <location>
        <begin position="549"/>
        <end position="565"/>
    </location>
</feature>
<gene>
    <name evidence="5" type="ORF">HSB1_35210</name>
</gene>
<comment type="similarity">
    <text evidence="1">Belongs to the protein kinase superfamily. ADCK protein kinase family.</text>
</comment>
<evidence type="ECO:0000313" key="6">
    <source>
        <dbReference type="Proteomes" id="UP000007813"/>
    </source>
</evidence>
<dbReference type="CDD" id="cd05121">
    <property type="entry name" value="ABC1_ADCK3-like"/>
    <property type="match status" value="1"/>
</dbReference>
<sequence length="591" mass="65532">METPNTDRQSTAAETTDESPHAETTDESPHAETTDARWVRLRALVRIWVVVYEFLPLVVTYLRDRRRFLLVGGRRQVTVDQQTARAERLLDSLVSLGPTFIKLGQVLSTRPDALPGAYIDVLSRLQDQVPPDDWQEVSTVVEADLGPVGDVFEDFDTDPISGASLGQVYTARIDGEKVAVKVLRPNIRPRVEADLRVIQILLPLLLASAPEGQAYTLSNLAREFTETIREEMDYAHEAAMLREIRGNFAGDDVVVIPRVYDSHSSSRVLTMQYVDGIKIDDVAALDAAGIDRTALIRRLESAYIQMIIEDGVFHADPHPGNLAVRPDGSVVFYDFGMTGQVSEALQNHILDFYIGIAQDDIDAVIDAFVAMDALDPSADRELMREVFDIAIESFRGKDLDDYRIQRLVGEFQANIYEFPLRLPQNVALIVRVTTVLDGVAQTLDPEFDVIALITEYVREEGYGEEGARRVVESVSNQIQASAQSLVRVPPKLDRALSRTERQNLNAAIVLAGGRDEPYETLARQLVYGLLFGTGVVTTLLLLATTGDSVSVVAGVGTAVVGLLFVRSFRRRGGLGVTPQFTRQGLRQRRRE</sequence>
<keyword evidence="3" id="KW-0472">Membrane</keyword>
<dbReference type="AlphaFoldDB" id="J3JE71"/>
<dbReference type="RefSeq" id="WP_009376936.1">
    <property type="nucleotide sequence ID" value="NZ_ALJD01000009.1"/>
</dbReference>
<dbReference type="PANTHER" id="PTHR10566:SF113">
    <property type="entry name" value="PROTEIN ACTIVITY OF BC1 COMPLEX KINASE 7, CHLOROPLASTIC"/>
    <property type="match status" value="1"/>
</dbReference>
<dbReference type="OrthoDB" id="8087at2157"/>
<reference evidence="5 6" key="1">
    <citation type="journal article" date="2012" name="J. Bacteriol.">
        <title>Draft Genome Sequence of the Extremely Halophilic Archaeon Halogranum salarium B-1T.</title>
        <authorList>
            <person name="Kim K.K."/>
            <person name="Lee K.C."/>
            <person name="Lee J.S."/>
        </authorList>
    </citation>
    <scope>NUCLEOTIDE SEQUENCE [LARGE SCALE GENOMIC DNA]</scope>
    <source>
        <strain evidence="5 6">B-1</strain>
    </source>
</reference>
<dbReference type="EMBL" id="ALJD01000009">
    <property type="protein sequence ID" value="EJN58104.1"/>
    <property type="molecule type" value="Genomic_DNA"/>
</dbReference>
<keyword evidence="3" id="KW-1133">Transmembrane helix</keyword>
<organism evidence="5 6">
    <name type="scientific">Halogranum salarium B-1</name>
    <dbReference type="NCBI Taxonomy" id="1210908"/>
    <lineage>
        <taxon>Archaea</taxon>
        <taxon>Methanobacteriati</taxon>
        <taxon>Methanobacteriota</taxon>
        <taxon>Stenosarchaea group</taxon>
        <taxon>Halobacteria</taxon>
        <taxon>Halobacteriales</taxon>
        <taxon>Haloferacaceae</taxon>
    </lineage>
</organism>
<feature type="compositionally biased region" description="Polar residues" evidence="2">
    <location>
        <begin position="1"/>
        <end position="14"/>
    </location>
</feature>
<keyword evidence="3" id="KW-0812">Transmembrane</keyword>
<feature type="region of interest" description="Disordered" evidence="2">
    <location>
        <begin position="1"/>
        <end position="33"/>
    </location>
</feature>
<evidence type="ECO:0000256" key="2">
    <source>
        <dbReference type="SAM" id="MobiDB-lite"/>
    </source>
</evidence>
<feature type="domain" description="ABC1 atypical kinase-like" evidence="4">
    <location>
        <begin position="124"/>
        <end position="365"/>
    </location>
</feature>
<protein>
    <submittedName>
        <fullName evidence="5">ABC-1 domain-containing protein</fullName>
    </submittedName>
</protein>